<evidence type="ECO:0000313" key="5">
    <source>
        <dbReference type="Proteomes" id="UP000316770"/>
    </source>
</evidence>
<dbReference type="NCBIfam" id="TIGR00082">
    <property type="entry name" value="rbfA"/>
    <property type="match status" value="1"/>
</dbReference>
<dbReference type="GO" id="GO:0030490">
    <property type="term" value="P:maturation of SSU-rRNA"/>
    <property type="evidence" value="ECO:0007669"/>
    <property type="project" value="UniProtKB-UniRule"/>
</dbReference>
<dbReference type="AlphaFoldDB" id="A0A518IN13"/>
<dbReference type="Gene3D" id="3.30.300.20">
    <property type="match status" value="1"/>
</dbReference>
<keyword evidence="5" id="KW-1185">Reference proteome</keyword>
<comment type="subcellular location">
    <subcellularLocation>
        <location evidence="2">Cytoplasm</location>
    </subcellularLocation>
</comment>
<dbReference type="EMBL" id="CP036318">
    <property type="protein sequence ID" value="QDV54481.1"/>
    <property type="molecule type" value="Genomic_DNA"/>
</dbReference>
<feature type="region of interest" description="Disordered" evidence="3">
    <location>
        <begin position="135"/>
        <end position="156"/>
    </location>
</feature>
<dbReference type="Proteomes" id="UP000316770">
    <property type="component" value="Chromosome"/>
</dbReference>
<dbReference type="PANTHER" id="PTHR33515">
    <property type="entry name" value="RIBOSOME-BINDING FACTOR A, CHLOROPLASTIC-RELATED"/>
    <property type="match status" value="1"/>
</dbReference>
<dbReference type="PANTHER" id="PTHR33515:SF1">
    <property type="entry name" value="RIBOSOME-BINDING FACTOR A, CHLOROPLASTIC-RELATED"/>
    <property type="match status" value="1"/>
</dbReference>
<proteinExistence type="inferred from homology"/>
<comment type="similarity">
    <text evidence="2">Belongs to the RbfA family.</text>
</comment>
<evidence type="ECO:0000256" key="1">
    <source>
        <dbReference type="ARBA" id="ARBA00022517"/>
    </source>
</evidence>
<reference evidence="4 5" key="1">
    <citation type="submission" date="2019-02" db="EMBL/GenBank/DDBJ databases">
        <title>Deep-cultivation of Planctomycetes and their phenomic and genomic characterization uncovers novel biology.</title>
        <authorList>
            <person name="Wiegand S."/>
            <person name="Jogler M."/>
            <person name="Boedeker C."/>
            <person name="Pinto D."/>
            <person name="Vollmers J."/>
            <person name="Rivas-Marin E."/>
            <person name="Kohn T."/>
            <person name="Peeters S.H."/>
            <person name="Heuer A."/>
            <person name="Rast P."/>
            <person name="Oberbeckmann S."/>
            <person name="Bunk B."/>
            <person name="Jeske O."/>
            <person name="Meyerdierks A."/>
            <person name="Storesund J.E."/>
            <person name="Kallscheuer N."/>
            <person name="Luecker S."/>
            <person name="Lage O.M."/>
            <person name="Pohl T."/>
            <person name="Merkel B.J."/>
            <person name="Hornburger P."/>
            <person name="Mueller R.-W."/>
            <person name="Bruemmer F."/>
            <person name="Labrenz M."/>
            <person name="Spormann A.M."/>
            <person name="Op den Camp H."/>
            <person name="Overmann J."/>
            <person name="Amann R."/>
            <person name="Jetten M.S.M."/>
            <person name="Mascher T."/>
            <person name="Medema M.H."/>
            <person name="Devos D.P."/>
            <person name="Kaster A.-K."/>
            <person name="Ovreas L."/>
            <person name="Rohde M."/>
            <person name="Galperin M.Y."/>
            <person name="Jogler C."/>
        </authorList>
    </citation>
    <scope>NUCLEOTIDE SEQUENCE [LARGE SCALE GENOMIC DNA]</scope>
    <source>
        <strain evidence="4 5">Mal33</strain>
    </source>
</reference>
<dbReference type="SUPFAM" id="SSF89919">
    <property type="entry name" value="Ribosome-binding factor A, RbfA"/>
    <property type="match status" value="1"/>
</dbReference>
<dbReference type="GO" id="GO:0043024">
    <property type="term" value="F:ribosomal small subunit binding"/>
    <property type="evidence" value="ECO:0007669"/>
    <property type="project" value="TreeGrafter"/>
</dbReference>
<evidence type="ECO:0000256" key="2">
    <source>
        <dbReference type="HAMAP-Rule" id="MF_00003"/>
    </source>
</evidence>
<dbReference type="Pfam" id="PF02033">
    <property type="entry name" value="RBFA"/>
    <property type="match status" value="1"/>
</dbReference>
<comment type="function">
    <text evidence="2">One of several proteins that assist in the late maturation steps of the functional core of the 30S ribosomal subunit. Associates with free 30S ribosomal subunits (but not with 30S subunits that are part of 70S ribosomes or polysomes). Required for efficient processing of 16S rRNA. May interact with the 5'-terminal helix region of 16S rRNA.</text>
</comment>
<dbReference type="InterPro" id="IPR015946">
    <property type="entry name" value="KH_dom-like_a/b"/>
</dbReference>
<dbReference type="HAMAP" id="MF_00003">
    <property type="entry name" value="RbfA"/>
    <property type="match status" value="1"/>
</dbReference>
<evidence type="ECO:0000256" key="3">
    <source>
        <dbReference type="SAM" id="MobiDB-lite"/>
    </source>
</evidence>
<protein>
    <recommendedName>
        <fullName evidence="2">Ribosome-binding factor A</fullName>
    </recommendedName>
</protein>
<feature type="compositionally biased region" description="Acidic residues" evidence="3">
    <location>
        <begin position="147"/>
        <end position="156"/>
    </location>
</feature>
<gene>
    <name evidence="2 4" type="primary">rbfA</name>
    <name evidence="4" type="ORF">Mal33_04350</name>
</gene>
<dbReference type="InterPro" id="IPR023799">
    <property type="entry name" value="RbfA_dom_sf"/>
</dbReference>
<dbReference type="InterPro" id="IPR000238">
    <property type="entry name" value="RbfA"/>
</dbReference>
<name>A0A518IN13_9BACT</name>
<keyword evidence="2" id="KW-0963">Cytoplasm</keyword>
<keyword evidence="1 2" id="KW-0690">Ribosome biogenesis</keyword>
<sequence>MIAGAVLGGSLFLLTHLFLNFGNPIVTSRRQLKAAEAIREVVATSILTELRDPRVKDVTVIGVEIDPDMRNAKVRVSVMGDEKQQTLTLRGLQNSAGYLQSKIAARIDTRYTPRLTFKIDKGLNNALEVSRILEELRKETPPASDDSATDGSEDPS</sequence>
<comment type="subunit">
    <text evidence="2">Monomer. Binds 30S ribosomal subunits, but not 50S ribosomal subunits or 70S ribosomes.</text>
</comment>
<accession>A0A518IN13</accession>
<evidence type="ECO:0000313" key="4">
    <source>
        <dbReference type="EMBL" id="QDV54481.1"/>
    </source>
</evidence>
<dbReference type="GO" id="GO:0005829">
    <property type="term" value="C:cytosol"/>
    <property type="evidence" value="ECO:0007669"/>
    <property type="project" value="TreeGrafter"/>
</dbReference>
<organism evidence="4 5">
    <name type="scientific">Rosistilla oblonga</name>
    <dbReference type="NCBI Taxonomy" id="2527990"/>
    <lineage>
        <taxon>Bacteria</taxon>
        <taxon>Pseudomonadati</taxon>
        <taxon>Planctomycetota</taxon>
        <taxon>Planctomycetia</taxon>
        <taxon>Pirellulales</taxon>
        <taxon>Pirellulaceae</taxon>
        <taxon>Rosistilla</taxon>
    </lineage>
</organism>